<feature type="transmembrane region" description="Helical" evidence="1">
    <location>
        <begin position="12"/>
        <end position="31"/>
    </location>
</feature>
<evidence type="ECO:0000256" key="1">
    <source>
        <dbReference type="SAM" id="Phobius"/>
    </source>
</evidence>
<dbReference type="EMBL" id="CP002736">
    <property type="protein sequence ID" value="AEF94406.1"/>
    <property type="molecule type" value="Genomic_DNA"/>
</dbReference>
<reference evidence="2 3" key="1">
    <citation type="submission" date="2011-05" db="EMBL/GenBank/DDBJ databases">
        <title>Complete sequence of Desulfotomaculum carboxydivorans CO-1-SRB.</title>
        <authorList>
            <consortium name="US DOE Joint Genome Institute"/>
            <person name="Lucas S."/>
            <person name="Han J."/>
            <person name="Lapidus A."/>
            <person name="Cheng J.-F."/>
            <person name="Goodwin L."/>
            <person name="Pitluck S."/>
            <person name="Peters L."/>
            <person name="Mikhailova N."/>
            <person name="Lu M."/>
            <person name="Han C."/>
            <person name="Tapia R."/>
            <person name="Land M."/>
            <person name="Hauser L."/>
            <person name="Kyrpides N."/>
            <person name="Ivanova N."/>
            <person name="Pagani I."/>
            <person name="Stams A."/>
            <person name="Plugge C."/>
            <person name="Muyzer G."/>
            <person name="Kuever J."/>
            <person name="Parshina S."/>
            <person name="Ivanova A."/>
            <person name="Nazina T."/>
            <person name="Woyke T."/>
        </authorList>
    </citation>
    <scope>NUCLEOTIDE SEQUENCE [LARGE SCALE GENOMIC DNA]</scope>
    <source>
        <strain evidence="3">DSM 14880 / VKM B-2319 / CO-1-SRB</strain>
    </source>
</reference>
<proteinExistence type="predicted"/>
<evidence type="ECO:0000313" key="3">
    <source>
        <dbReference type="Proteomes" id="UP000009226"/>
    </source>
</evidence>
<dbReference type="KEGG" id="dca:Desca_1551"/>
<protein>
    <submittedName>
        <fullName evidence="2">Uncharacterized protein</fullName>
    </submittedName>
</protein>
<keyword evidence="1" id="KW-1133">Transmembrane helix</keyword>
<accession>F6B6N2</accession>
<keyword evidence="1" id="KW-0472">Membrane</keyword>
<organism evidence="2 3">
    <name type="scientific">Desulfotomaculum nigrificans (strain DSM 14880 / VKM B-2319 / CO-1-SRB)</name>
    <name type="common">Desulfotomaculum carboxydivorans</name>
    <dbReference type="NCBI Taxonomy" id="868595"/>
    <lineage>
        <taxon>Bacteria</taxon>
        <taxon>Bacillati</taxon>
        <taxon>Bacillota</taxon>
        <taxon>Clostridia</taxon>
        <taxon>Eubacteriales</taxon>
        <taxon>Desulfotomaculaceae</taxon>
        <taxon>Desulfotomaculum</taxon>
    </lineage>
</organism>
<gene>
    <name evidence="2" type="ordered locus">Desca_1551</name>
</gene>
<sequence length="41" mass="4694" precursor="true">MFKKEKRLTGTNMLTLAFMFMAAPIIGFVASKINSQEKNER</sequence>
<name>F6B6N2_DESCC</name>
<keyword evidence="3" id="KW-1185">Reference proteome</keyword>
<dbReference type="HOGENOM" id="CLU_3268982_0_0_9"/>
<evidence type="ECO:0000313" key="2">
    <source>
        <dbReference type="EMBL" id="AEF94406.1"/>
    </source>
</evidence>
<dbReference type="RefSeq" id="WP_003543478.1">
    <property type="nucleotide sequence ID" value="NC_015565.1"/>
</dbReference>
<keyword evidence="1" id="KW-0812">Transmembrane</keyword>
<dbReference type="AlphaFoldDB" id="F6B6N2"/>
<dbReference type="Proteomes" id="UP000009226">
    <property type="component" value="Chromosome"/>
</dbReference>